<protein>
    <submittedName>
        <fullName evidence="3">Uncharacterized protein</fullName>
    </submittedName>
</protein>
<evidence type="ECO:0000313" key="3">
    <source>
        <dbReference type="EMBL" id="CAF9935771.1"/>
    </source>
</evidence>
<name>A0A8H3G0L7_9LECA</name>
<feature type="compositionally biased region" description="Polar residues" evidence="1">
    <location>
        <begin position="68"/>
        <end position="82"/>
    </location>
</feature>
<feature type="compositionally biased region" description="Basic and acidic residues" evidence="1">
    <location>
        <begin position="148"/>
        <end position="158"/>
    </location>
</feature>
<evidence type="ECO:0000313" key="4">
    <source>
        <dbReference type="Proteomes" id="UP000664203"/>
    </source>
</evidence>
<dbReference type="EMBL" id="CAJPDR010000418">
    <property type="protein sequence ID" value="CAF9935771.1"/>
    <property type="molecule type" value="Genomic_DNA"/>
</dbReference>
<proteinExistence type="predicted"/>
<evidence type="ECO:0000256" key="2">
    <source>
        <dbReference type="SAM" id="SignalP"/>
    </source>
</evidence>
<feature type="region of interest" description="Disordered" evidence="1">
    <location>
        <begin position="26"/>
        <end position="158"/>
    </location>
</feature>
<organism evidence="3 4">
    <name type="scientific">Alectoria fallacina</name>
    <dbReference type="NCBI Taxonomy" id="1903189"/>
    <lineage>
        <taxon>Eukaryota</taxon>
        <taxon>Fungi</taxon>
        <taxon>Dikarya</taxon>
        <taxon>Ascomycota</taxon>
        <taxon>Pezizomycotina</taxon>
        <taxon>Lecanoromycetes</taxon>
        <taxon>OSLEUM clade</taxon>
        <taxon>Lecanoromycetidae</taxon>
        <taxon>Lecanorales</taxon>
        <taxon>Lecanorineae</taxon>
        <taxon>Parmeliaceae</taxon>
        <taxon>Alectoria</taxon>
    </lineage>
</organism>
<sequence>MKSSVAFSLLFLLPSIHAAALPQLVGDELESTSSSQKRDASGNLAPRSPKPGFLNEDSEHEYLPEATASMTDDPSLDPSSNLKPDLSARSPQGPASNPGEFTDVGLSRVNPANHDLSTDSSSPSSSVDNGQDFYTIKGGFGPSVDSPKMAHDGAPRRDHMMGDDAKMEYHRHHNGTHHEHRKDGILAEYNSHGEHIVVYNGTHYPNGTSYNPANETMDGGKMIAEVVIDGDEVVVYHQLWNGTHHHHHHHNHTGGSMPTATGVWLPSGTGWIPSGTGAPRHHRKVPSAAYAGYRGPKSKRDGKISKDDEYSVGGF</sequence>
<feature type="compositionally biased region" description="Basic and acidic residues" evidence="1">
    <location>
        <begin position="298"/>
        <end position="309"/>
    </location>
</feature>
<comment type="caution">
    <text evidence="3">The sequence shown here is derived from an EMBL/GenBank/DDBJ whole genome shotgun (WGS) entry which is preliminary data.</text>
</comment>
<dbReference type="Proteomes" id="UP000664203">
    <property type="component" value="Unassembled WGS sequence"/>
</dbReference>
<dbReference type="OrthoDB" id="5352399at2759"/>
<feature type="region of interest" description="Disordered" evidence="1">
    <location>
        <begin position="274"/>
        <end position="315"/>
    </location>
</feature>
<dbReference type="AlphaFoldDB" id="A0A8H3G0L7"/>
<keyword evidence="4" id="KW-1185">Reference proteome</keyword>
<feature type="chain" id="PRO_5034082324" evidence="2">
    <location>
        <begin position="19"/>
        <end position="315"/>
    </location>
</feature>
<keyword evidence="2" id="KW-0732">Signal</keyword>
<reference evidence="3" key="1">
    <citation type="submission" date="2021-03" db="EMBL/GenBank/DDBJ databases">
        <authorList>
            <person name="Tagirdzhanova G."/>
        </authorList>
    </citation>
    <scope>NUCLEOTIDE SEQUENCE</scope>
</reference>
<accession>A0A8H3G0L7</accession>
<gene>
    <name evidence="3" type="ORF">ALECFALPRED_006545</name>
</gene>
<feature type="signal peptide" evidence="2">
    <location>
        <begin position="1"/>
        <end position="18"/>
    </location>
</feature>
<evidence type="ECO:0000256" key="1">
    <source>
        <dbReference type="SAM" id="MobiDB-lite"/>
    </source>
</evidence>